<dbReference type="InterPro" id="IPR000792">
    <property type="entry name" value="Tscrpt_reg_LuxR_C"/>
</dbReference>
<dbReference type="InterPro" id="IPR016032">
    <property type="entry name" value="Sig_transdc_resp-reg_C-effctor"/>
</dbReference>
<dbReference type="EMBL" id="LMWW01000049">
    <property type="protein sequence ID" value="KUN79165.1"/>
    <property type="molecule type" value="Genomic_DNA"/>
</dbReference>
<proteinExistence type="predicted"/>
<feature type="domain" description="HTH luxR-type" evidence="1">
    <location>
        <begin position="252"/>
        <end position="320"/>
    </location>
</feature>
<dbReference type="InterPro" id="IPR036388">
    <property type="entry name" value="WH-like_DNA-bd_sf"/>
</dbReference>
<dbReference type="SMART" id="SM00421">
    <property type="entry name" value="HTH_LUXR"/>
    <property type="match status" value="1"/>
</dbReference>
<dbReference type="OrthoDB" id="4307453at2"/>
<dbReference type="GO" id="GO:0003677">
    <property type="term" value="F:DNA binding"/>
    <property type="evidence" value="ECO:0007669"/>
    <property type="project" value="InterPro"/>
</dbReference>
<evidence type="ECO:0000259" key="1">
    <source>
        <dbReference type="PROSITE" id="PS50043"/>
    </source>
</evidence>
<dbReference type="PROSITE" id="PS50043">
    <property type="entry name" value="HTH_LUXR_2"/>
    <property type="match status" value="1"/>
</dbReference>
<name>A0A101SS31_9ACTN</name>
<dbReference type="SUPFAM" id="SSF46894">
    <property type="entry name" value="C-terminal effector domain of the bipartite response regulators"/>
    <property type="match status" value="1"/>
</dbReference>
<reference evidence="2 3" key="1">
    <citation type="submission" date="2015-10" db="EMBL/GenBank/DDBJ databases">
        <title>Draft genome sequence of Streptomyces griseoruber DSM 40281, type strain for the species Streptomyces griseoruber.</title>
        <authorList>
            <person name="Ruckert C."/>
            <person name="Winkler A."/>
            <person name="Kalinowski J."/>
            <person name="Kampfer P."/>
            <person name="Glaeser S."/>
        </authorList>
    </citation>
    <scope>NUCLEOTIDE SEQUENCE [LARGE SCALE GENOMIC DNA]</scope>
    <source>
        <strain evidence="2 3">DSM 40281</strain>
    </source>
</reference>
<dbReference type="Proteomes" id="UP000052982">
    <property type="component" value="Unassembled WGS sequence"/>
</dbReference>
<dbReference type="AlphaFoldDB" id="A0A101SS31"/>
<evidence type="ECO:0000313" key="2">
    <source>
        <dbReference type="EMBL" id="KUN79165.1"/>
    </source>
</evidence>
<dbReference type="RefSeq" id="WP_055636266.1">
    <property type="nucleotide sequence ID" value="NZ_JBIRRP010000018.1"/>
</dbReference>
<evidence type="ECO:0000313" key="3">
    <source>
        <dbReference type="Proteomes" id="UP000052982"/>
    </source>
</evidence>
<organism evidence="2 3">
    <name type="scientific">Streptomyces griseoruber</name>
    <dbReference type="NCBI Taxonomy" id="1943"/>
    <lineage>
        <taxon>Bacteria</taxon>
        <taxon>Bacillati</taxon>
        <taxon>Actinomycetota</taxon>
        <taxon>Actinomycetes</taxon>
        <taxon>Kitasatosporales</taxon>
        <taxon>Streptomycetaceae</taxon>
        <taxon>Streptomyces</taxon>
    </lineage>
</organism>
<dbReference type="PANTHER" id="PTHR34293:SF1">
    <property type="entry name" value="HTH-TYPE TRANSCRIPTIONAL REGULATOR TRMBL2"/>
    <property type="match status" value="1"/>
</dbReference>
<gene>
    <name evidence="2" type="ORF">AQJ64_29225</name>
</gene>
<dbReference type="Gene3D" id="1.10.10.10">
    <property type="entry name" value="Winged helix-like DNA-binding domain superfamily/Winged helix DNA-binding domain"/>
    <property type="match status" value="1"/>
</dbReference>
<sequence>MTSEVHQHAEEMCEPGLGLYARALRGDRVTRAEAEDTPCLLAAGLLRPDRDDPGLLEPVPPAVALHRALRSLADRVADERRHTARLVETFEPLLRLPRGRTVEPEAPAVSVLSGQDRINDAITSAMAEARRDMRCIQPHTAHINRPPVVHLLPMARDQAFLDRGGRIRTLYQHTLRHAPTIAARYEQIRGDVEARTLDEVTDRLILLDRSVAFVPANKDRTLALEVRHPTLIRYFAATFEHLWRLATPMYPEAVRQPTLNGVTPRQRAIATLLVEGHTDSVIADRLGMNVRTARVHIAKLAAGLGSESRAQLGYLIARSGILDQERDPT</sequence>
<protein>
    <submittedName>
        <fullName evidence="2">LuxR family transcriptional regulator</fullName>
    </submittedName>
</protein>
<dbReference type="Pfam" id="PF00196">
    <property type="entry name" value="GerE"/>
    <property type="match status" value="1"/>
</dbReference>
<keyword evidence="3" id="KW-1185">Reference proteome</keyword>
<dbReference type="PANTHER" id="PTHR34293">
    <property type="entry name" value="HTH-TYPE TRANSCRIPTIONAL REGULATOR TRMBL2"/>
    <property type="match status" value="1"/>
</dbReference>
<comment type="caution">
    <text evidence="2">The sequence shown here is derived from an EMBL/GenBank/DDBJ whole genome shotgun (WGS) entry which is preliminary data.</text>
</comment>
<dbReference type="STRING" id="1943.AQJ64_29225"/>
<dbReference type="GO" id="GO:0006355">
    <property type="term" value="P:regulation of DNA-templated transcription"/>
    <property type="evidence" value="ECO:0007669"/>
    <property type="project" value="InterPro"/>
</dbReference>
<dbReference type="InterPro" id="IPR051797">
    <property type="entry name" value="TrmB-like"/>
</dbReference>
<accession>A0A101SS31</accession>